<gene>
    <name evidence="1" type="ORF">HMPREF0591_1682</name>
</gene>
<reference evidence="1 2" key="1">
    <citation type="submission" date="2010-04" db="EMBL/GenBank/DDBJ databases">
        <authorList>
            <person name="Muzny D."/>
            <person name="Qin X."/>
            <person name="Deng J."/>
            <person name="Jiang H."/>
            <person name="Liu Y."/>
            <person name="Qu J."/>
            <person name="Song X.-Z."/>
            <person name="Zhang L."/>
            <person name="Thornton R."/>
            <person name="Coyle M."/>
            <person name="Francisco L."/>
            <person name="Jackson L."/>
            <person name="Javaid M."/>
            <person name="Korchina V."/>
            <person name="Kovar C."/>
            <person name="Mata R."/>
            <person name="Mathew T."/>
            <person name="Ngo R."/>
            <person name="Nguyen L."/>
            <person name="Nguyen N."/>
            <person name="Okwuonu G."/>
            <person name="Ongeri F."/>
            <person name="Pham C."/>
            <person name="Simmons D."/>
            <person name="Wilczek-Boney K."/>
            <person name="Hale W."/>
            <person name="Jakkamsetti A."/>
            <person name="Pham P."/>
            <person name="Ruth R."/>
            <person name="San Lucas F."/>
            <person name="Warren J."/>
            <person name="Zhang J."/>
            <person name="Zhao Z."/>
            <person name="Zhou C."/>
            <person name="Zhu D."/>
            <person name="Lee S."/>
            <person name="Bess C."/>
            <person name="Blankenburg K."/>
            <person name="Forbes L."/>
            <person name="Fu Q."/>
            <person name="Gubbala S."/>
            <person name="Hirani K."/>
            <person name="Jayaseelan J.C."/>
            <person name="Lara F."/>
            <person name="Munidasa M."/>
            <person name="Palculict T."/>
            <person name="Patil S."/>
            <person name="Pu L.-L."/>
            <person name="Saada N."/>
            <person name="Tang L."/>
            <person name="Weissenberger G."/>
            <person name="Zhu Y."/>
            <person name="Hemphill L."/>
            <person name="Shang Y."/>
            <person name="Youmans B."/>
            <person name="Ayvaz T."/>
            <person name="Ross M."/>
            <person name="Santibanez J."/>
            <person name="Aqrawi P."/>
            <person name="Gross S."/>
            <person name="Joshi V."/>
            <person name="Fowler G."/>
            <person name="Nazareth L."/>
            <person name="Reid J."/>
            <person name="Worley K."/>
            <person name="Petrosino J."/>
            <person name="Highlander S."/>
            <person name="Gibbs R."/>
        </authorList>
    </citation>
    <scope>NUCLEOTIDE SEQUENCE [LARGE SCALE GENOMIC DNA]</scope>
    <source>
        <strain evidence="1 2">ATCC BAA-614</strain>
    </source>
</reference>
<proteinExistence type="predicted"/>
<evidence type="ECO:0000313" key="2">
    <source>
        <dbReference type="Proteomes" id="UP000003653"/>
    </source>
</evidence>
<evidence type="ECO:0000313" key="1">
    <source>
        <dbReference type="EMBL" id="EFG78390.1"/>
    </source>
</evidence>
<protein>
    <submittedName>
        <fullName evidence="1">Uncharacterized protein</fullName>
    </submittedName>
</protein>
<dbReference type="HOGENOM" id="CLU_3236307_0_0_11"/>
<name>D5P688_9MYCO</name>
<comment type="caution">
    <text evidence="1">The sequence shown here is derived from an EMBL/GenBank/DDBJ whole genome shotgun (WGS) entry which is preliminary data.</text>
</comment>
<accession>D5P688</accession>
<sequence length="43" mass="4767">MLVIAGRAHVGYVHAIRRGWHFVRSFGEVMQGILCERQTGGGI</sequence>
<keyword evidence="2" id="KW-1185">Reference proteome</keyword>
<dbReference type="Proteomes" id="UP000003653">
    <property type="component" value="Unassembled WGS sequence"/>
</dbReference>
<dbReference type="AlphaFoldDB" id="D5P688"/>
<dbReference type="EMBL" id="ADNV01000123">
    <property type="protein sequence ID" value="EFG78390.1"/>
    <property type="molecule type" value="Genomic_DNA"/>
</dbReference>
<organism evidence="1 2">
    <name type="scientific">Mycobacterium parascrofulaceum ATCC BAA-614</name>
    <dbReference type="NCBI Taxonomy" id="525368"/>
    <lineage>
        <taxon>Bacteria</taxon>
        <taxon>Bacillati</taxon>
        <taxon>Actinomycetota</taxon>
        <taxon>Actinomycetes</taxon>
        <taxon>Mycobacteriales</taxon>
        <taxon>Mycobacteriaceae</taxon>
        <taxon>Mycobacterium</taxon>
        <taxon>Mycobacterium simiae complex</taxon>
    </lineage>
</organism>